<dbReference type="InterPro" id="IPR020904">
    <property type="entry name" value="Sc_DH/Rdtase_CS"/>
</dbReference>
<dbReference type="GO" id="GO:0019433">
    <property type="term" value="P:triglyceride catabolic process"/>
    <property type="evidence" value="ECO:0007669"/>
    <property type="project" value="TreeGrafter"/>
</dbReference>
<reference evidence="5 6" key="1">
    <citation type="submission" date="2015-01" db="EMBL/GenBank/DDBJ databases">
        <title>The Genome Sequence of Exophiala oligosperma CBS72588.</title>
        <authorList>
            <consortium name="The Broad Institute Genomics Platform"/>
            <person name="Cuomo C."/>
            <person name="de Hoog S."/>
            <person name="Gorbushina A."/>
            <person name="Stielow B."/>
            <person name="Teixiera M."/>
            <person name="Abouelleil A."/>
            <person name="Chapman S.B."/>
            <person name="Priest M."/>
            <person name="Young S.K."/>
            <person name="Wortman J."/>
            <person name="Nusbaum C."/>
            <person name="Birren B."/>
        </authorList>
    </citation>
    <scope>NUCLEOTIDE SEQUENCE [LARGE SCALE GENOMIC DNA]</scope>
    <source>
        <strain evidence="5 6">CBS 72588</strain>
    </source>
</reference>
<dbReference type="PANTHER" id="PTHR44169">
    <property type="entry name" value="NADPH-DEPENDENT 1-ACYLDIHYDROXYACETONE PHOSPHATE REDUCTASE"/>
    <property type="match status" value="1"/>
</dbReference>
<sequence>MPRTVLITGCSDGGMGAHLAHEFHKRGDRVFATARNPSKMESLKALGIEAITLDVVSEESIQTCFSQVSSLTDGSLDILVNNAGQGYCMPLTDVSIAEAKKVFDLNFWSILRTTQVFLPLLLKAARSQGRALLVNQTSVSSVLGSPFFGVYNTSKAAAAMLIQNLRLELDPFGIQVIDLKTGGVRTNIHDNDSECHLPPDSLFMAVQDEIGKLSKGDIGMDSQDARVWAKNVVGDLDKNNPPHIIWRGKSASQIKMASKLPVGMLDSTLKKVAKLDVLEQKLKH</sequence>
<dbReference type="PANTHER" id="PTHR44169:SF6">
    <property type="entry name" value="NADPH-DEPENDENT 1-ACYLDIHYDROXYACETONE PHOSPHATE REDUCTASE"/>
    <property type="match status" value="1"/>
</dbReference>
<dbReference type="EMBL" id="KN847338">
    <property type="protein sequence ID" value="KIW40864.1"/>
    <property type="molecule type" value="Genomic_DNA"/>
</dbReference>
<dbReference type="GO" id="GO:0005783">
    <property type="term" value="C:endoplasmic reticulum"/>
    <property type="evidence" value="ECO:0007669"/>
    <property type="project" value="TreeGrafter"/>
</dbReference>
<dbReference type="CDD" id="cd05374">
    <property type="entry name" value="17beta-HSD-like_SDR_c"/>
    <property type="match status" value="1"/>
</dbReference>
<dbReference type="Pfam" id="PF00106">
    <property type="entry name" value="adh_short"/>
    <property type="match status" value="1"/>
</dbReference>
<dbReference type="PRINTS" id="PR00080">
    <property type="entry name" value="SDRFAMILY"/>
</dbReference>
<dbReference type="RefSeq" id="XP_016261080.1">
    <property type="nucleotide sequence ID" value="XM_016409326.1"/>
</dbReference>
<name>A0A0D2DZ63_9EURO</name>
<evidence type="ECO:0000256" key="2">
    <source>
        <dbReference type="ARBA" id="ARBA00022857"/>
    </source>
</evidence>
<dbReference type="GO" id="GO:0004806">
    <property type="term" value="F:triacylglycerol lipase activity"/>
    <property type="evidence" value="ECO:0007669"/>
    <property type="project" value="TreeGrafter"/>
</dbReference>
<dbReference type="PROSITE" id="PS00061">
    <property type="entry name" value="ADH_SHORT"/>
    <property type="match status" value="1"/>
</dbReference>
<dbReference type="InterPro" id="IPR036291">
    <property type="entry name" value="NAD(P)-bd_dom_sf"/>
</dbReference>
<evidence type="ECO:0000313" key="5">
    <source>
        <dbReference type="EMBL" id="KIW40864.1"/>
    </source>
</evidence>
<evidence type="ECO:0000313" key="6">
    <source>
        <dbReference type="Proteomes" id="UP000053342"/>
    </source>
</evidence>
<dbReference type="Gene3D" id="3.40.50.720">
    <property type="entry name" value="NAD(P)-binding Rossmann-like Domain"/>
    <property type="match status" value="1"/>
</dbReference>
<keyword evidence="3" id="KW-0560">Oxidoreductase</keyword>
<dbReference type="SUPFAM" id="SSF51735">
    <property type="entry name" value="NAD(P)-binding Rossmann-fold domains"/>
    <property type="match status" value="1"/>
</dbReference>
<dbReference type="InterPro" id="IPR002347">
    <property type="entry name" value="SDR_fam"/>
</dbReference>
<keyword evidence="2" id="KW-0521">NADP</keyword>
<comment type="similarity">
    <text evidence="1 4">Belongs to the short-chain dehydrogenases/reductases (SDR) family.</text>
</comment>
<evidence type="ECO:0000256" key="4">
    <source>
        <dbReference type="RuleBase" id="RU000363"/>
    </source>
</evidence>
<dbReference type="GO" id="GO:0005811">
    <property type="term" value="C:lipid droplet"/>
    <property type="evidence" value="ECO:0007669"/>
    <property type="project" value="TreeGrafter"/>
</dbReference>
<dbReference type="AlphaFoldDB" id="A0A0D2DZ63"/>
<dbReference type="PRINTS" id="PR00081">
    <property type="entry name" value="GDHRDH"/>
</dbReference>
<dbReference type="OrthoDB" id="2102561at2759"/>
<evidence type="ECO:0000256" key="1">
    <source>
        <dbReference type="ARBA" id="ARBA00006484"/>
    </source>
</evidence>
<organism evidence="5 6">
    <name type="scientific">Exophiala oligosperma</name>
    <dbReference type="NCBI Taxonomy" id="215243"/>
    <lineage>
        <taxon>Eukaryota</taxon>
        <taxon>Fungi</taxon>
        <taxon>Dikarya</taxon>
        <taxon>Ascomycota</taxon>
        <taxon>Pezizomycotina</taxon>
        <taxon>Eurotiomycetes</taxon>
        <taxon>Chaetothyriomycetidae</taxon>
        <taxon>Chaetothyriales</taxon>
        <taxon>Herpotrichiellaceae</taxon>
        <taxon>Exophiala</taxon>
    </lineage>
</organism>
<accession>A0A0D2DZ63</accession>
<dbReference type="VEuPathDB" id="FungiDB:PV06_08033"/>
<dbReference type="GO" id="GO:0000140">
    <property type="term" value="F:acylglycerone-phosphate reductase (NADP+) activity"/>
    <property type="evidence" value="ECO:0007669"/>
    <property type="project" value="TreeGrafter"/>
</dbReference>
<proteinExistence type="inferred from homology"/>
<protein>
    <submittedName>
        <fullName evidence="5">Uncharacterized protein</fullName>
    </submittedName>
</protein>
<dbReference type="HOGENOM" id="CLU_010194_2_9_1"/>
<evidence type="ECO:0000256" key="3">
    <source>
        <dbReference type="ARBA" id="ARBA00023002"/>
    </source>
</evidence>
<dbReference type="GeneID" id="27360107"/>
<gene>
    <name evidence="5" type="ORF">PV06_08033</name>
</gene>
<keyword evidence="6" id="KW-1185">Reference proteome</keyword>
<dbReference type="GO" id="GO:0006654">
    <property type="term" value="P:phosphatidic acid biosynthetic process"/>
    <property type="evidence" value="ECO:0007669"/>
    <property type="project" value="TreeGrafter"/>
</dbReference>
<dbReference type="STRING" id="215243.A0A0D2DZ63"/>
<dbReference type="Proteomes" id="UP000053342">
    <property type="component" value="Unassembled WGS sequence"/>
</dbReference>